<protein>
    <submittedName>
        <fullName evidence="1">Uncharacterized protein</fullName>
    </submittedName>
</protein>
<sequence length="30" mass="3643">MGEEQRKSQTEHTLLWFIAYEGAMFVWLKI</sequence>
<proteinExistence type="predicted"/>
<dbReference type="EMBL" id="BK032614">
    <property type="protein sequence ID" value="DAF51331.1"/>
    <property type="molecule type" value="Genomic_DNA"/>
</dbReference>
<name>A0A8S5SKI4_9CAUD</name>
<reference evidence="1" key="1">
    <citation type="journal article" date="2021" name="Proc. Natl. Acad. Sci. U.S.A.">
        <title>A Catalog of Tens of Thousands of Viruses from Human Metagenomes Reveals Hidden Associations with Chronic Diseases.</title>
        <authorList>
            <person name="Tisza M.J."/>
            <person name="Buck C.B."/>
        </authorList>
    </citation>
    <scope>NUCLEOTIDE SEQUENCE</scope>
    <source>
        <strain evidence="1">CtKhy9</strain>
    </source>
</reference>
<accession>A0A8S5SKI4</accession>
<organism evidence="1">
    <name type="scientific">Myoviridae sp. ctKhy9</name>
    <dbReference type="NCBI Taxonomy" id="2827677"/>
    <lineage>
        <taxon>Viruses</taxon>
        <taxon>Duplodnaviria</taxon>
        <taxon>Heunggongvirae</taxon>
        <taxon>Uroviricota</taxon>
        <taxon>Caudoviricetes</taxon>
    </lineage>
</organism>
<evidence type="ECO:0000313" key="1">
    <source>
        <dbReference type="EMBL" id="DAF51331.1"/>
    </source>
</evidence>